<feature type="compositionally biased region" description="Low complexity" evidence="1">
    <location>
        <begin position="158"/>
        <end position="169"/>
    </location>
</feature>
<accession>A0ABU8VH00</accession>
<keyword evidence="4" id="KW-1185">Reference proteome</keyword>
<feature type="compositionally biased region" description="Basic and acidic residues" evidence="1">
    <location>
        <begin position="143"/>
        <end position="153"/>
    </location>
</feature>
<evidence type="ECO:0000256" key="1">
    <source>
        <dbReference type="SAM" id="MobiDB-lite"/>
    </source>
</evidence>
<feature type="signal peptide" evidence="2">
    <location>
        <begin position="1"/>
        <end position="25"/>
    </location>
</feature>
<comment type="caution">
    <text evidence="3">The sequence shown here is derived from an EMBL/GenBank/DDBJ whole genome shotgun (WGS) entry which is preliminary data.</text>
</comment>
<dbReference type="InterPro" id="IPR025421">
    <property type="entry name" value="DUF4148"/>
</dbReference>
<evidence type="ECO:0000256" key="2">
    <source>
        <dbReference type="SAM" id="SignalP"/>
    </source>
</evidence>
<dbReference type="RefSeq" id="WP_340358106.1">
    <property type="nucleotide sequence ID" value="NZ_JBBKZU010000007.1"/>
</dbReference>
<feature type="chain" id="PRO_5047181714" evidence="2">
    <location>
        <begin position="26"/>
        <end position="175"/>
    </location>
</feature>
<evidence type="ECO:0000313" key="3">
    <source>
        <dbReference type="EMBL" id="MEJ8812863.1"/>
    </source>
</evidence>
<protein>
    <submittedName>
        <fullName evidence="3">DUF4148 domain-containing protein</fullName>
    </submittedName>
</protein>
<reference evidence="3 4" key="1">
    <citation type="submission" date="2024-03" db="EMBL/GenBank/DDBJ databases">
        <title>Novel species of the genus Variovorax.</title>
        <authorList>
            <person name="Liu Q."/>
            <person name="Xin Y.-H."/>
        </authorList>
    </citation>
    <scope>NUCLEOTIDE SEQUENCE [LARGE SCALE GENOMIC DNA]</scope>
    <source>
        <strain evidence="3 4">KACC 18899</strain>
    </source>
</reference>
<proteinExistence type="predicted"/>
<gene>
    <name evidence="3" type="ORF">WKW77_17395</name>
</gene>
<sequence length="175" mass="18461">MRTSKLARATGTLFLLAALGAAAHADGGLTRAQVKADLAEAMRTGNMLAAGESGMTLRELNPQRYPAPAVAEGKTRAQVQAELADAIRTGDIMANDESGLKANEENPQRYPARVIAASKTRAQVRAELAEAIRTGDMLASDESGMRLNEEHPQRYARARATTAAEAATASNVATQ</sequence>
<evidence type="ECO:0000313" key="4">
    <source>
        <dbReference type="Proteomes" id="UP001365846"/>
    </source>
</evidence>
<keyword evidence="2" id="KW-0732">Signal</keyword>
<name>A0ABU8VH00_9BURK</name>
<dbReference type="Proteomes" id="UP001365846">
    <property type="component" value="Unassembled WGS sequence"/>
</dbReference>
<feature type="region of interest" description="Disordered" evidence="1">
    <location>
        <begin position="141"/>
        <end position="175"/>
    </location>
</feature>
<organism evidence="3 4">
    <name type="scientific">Variovorax ureilyticus</name>
    <dbReference type="NCBI Taxonomy" id="1836198"/>
    <lineage>
        <taxon>Bacteria</taxon>
        <taxon>Pseudomonadati</taxon>
        <taxon>Pseudomonadota</taxon>
        <taxon>Betaproteobacteria</taxon>
        <taxon>Burkholderiales</taxon>
        <taxon>Comamonadaceae</taxon>
        <taxon>Variovorax</taxon>
    </lineage>
</organism>
<dbReference type="Pfam" id="PF13663">
    <property type="entry name" value="DUF4148"/>
    <property type="match status" value="2"/>
</dbReference>
<dbReference type="EMBL" id="JBBKZU010000007">
    <property type="protein sequence ID" value="MEJ8812863.1"/>
    <property type="molecule type" value="Genomic_DNA"/>
</dbReference>